<accession>A0A4Q1C486</accession>
<reference evidence="2 3" key="1">
    <citation type="submission" date="2019-01" db="EMBL/GenBank/DDBJ databases">
        <title>Lacunisphaera sp. strain TWA-58.</title>
        <authorList>
            <person name="Chen W.-M."/>
        </authorList>
    </citation>
    <scope>NUCLEOTIDE SEQUENCE [LARGE SCALE GENOMIC DNA]</scope>
    <source>
        <strain evidence="2 3">TWA-58</strain>
    </source>
</reference>
<dbReference type="OrthoDB" id="9808166at2"/>
<dbReference type="EMBL" id="SDHX01000002">
    <property type="protein sequence ID" value="RXK53192.1"/>
    <property type="molecule type" value="Genomic_DNA"/>
</dbReference>
<dbReference type="PANTHER" id="PTHR35562:SF2">
    <property type="entry name" value="DNA ENDONUCLEASE SMRA-RELATED"/>
    <property type="match status" value="1"/>
</dbReference>
<dbReference type="SMART" id="SM00463">
    <property type="entry name" value="SMR"/>
    <property type="match status" value="1"/>
</dbReference>
<evidence type="ECO:0000259" key="1">
    <source>
        <dbReference type="PROSITE" id="PS50828"/>
    </source>
</evidence>
<dbReference type="SUPFAM" id="SSF160443">
    <property type="entry name" value="SMR domain-like"/>
    <property type="match status" value="1"/>
</dbReference>
<organism evidence="2 3">
    <name type="scientific">Oleiharenicola lentus</name>
    <dbReference type="NCBI Taxonomy" id="2508720"/>
    <lineage>
        <taxon>Bacteria</taxon>
        <taxon>Pseudomonadati</taxon>
        <taxon>Verrucomicrobiota</taxon>
        <taxon>Opitutia</taxon>
        <taxon>Opitutales</taxon>
        <taxon>Opitutaceae</taxon>
        <taxon>Oleiharenicola</taxon>
    </lineage>
</organism>
<dbReference type="InterPro" id="IPR002625">
    <property type="entry name" value="Smr_dom"/>
</dbReference>
<dbReference type="Gene3D" id="3.30.1370.110">
    <property type="match status" value="1"/>
</dbReference>
<dbReference type="InterPro" id="IPR036063">
    <property type="entry name" value="Smr_dom_sf"/>
</dbReference>
<evidence type="ECO:0000313" key="3">
    <source>
        <dbReference type="Proteomes" id="UP000290218"/>
    </source>
</evidence>
<dbReference type="PROSITE" id="PS50828">
    <property type="entry name" value="SMR"/>
    <property type="match status" value="1"/>
</dbReference>
<proteinExistence type="predicted"/>
<dbReference type="Proteomes" id="UP000290218">
    <property type="component" value="Unassembled WGS sequence"/>
</dbReference>
<dbReference type="RefSeq" id="WP_129048781.1">
    <property type="nucleotide sequence ID" value="NZ_SDHX01000002.1"/>
</dbReference>
<name>A0A4Q1C486_9BACT</name>
<dbReference type="AlphaFoldDB" id="A0A4Q1C486"/>
<comment type="caution">
    <text evidence="2">The sequence shown here is derived from an EMBL/GenBank/DDBJ whole genome shotgun (WGS) entry which is preliminary data.</text>
</comment>
<gene>
    <name evidence="2" type="ORF">ESB00_15960</name>
</gene>
<feature type="domain" description="Smr" evidence="1">
    <location>
        <begin position="18"/>
        <end position="93"/>
    </location>
</feature>
<dbReference type="PANTHER" id="PTHR35562">
    <property type="entry name" value="DNA ENDONUCLEASE SMRA-RELATED"/>
    <property type="match status" value="1"/>
</dbReference>
<dbReference type="Pfam" id="PF01713">
    <property type="entry name" value="Smr"/>
    <property type="match status" value="1"/>
</dbReference>
<evidence type="ECO:0000313" key="2">
    <source>
        <dbReference type="EMBL" id="RXK53192.1"/>
    </source>
</evidence>
<keyword evidence="3" id="KW-1185">Reference proteome</keyword>
<protein>
    <submittedName>
        <fullName evidence="2">DNA mismatch repair protein MutS</fullName>
    </submittedName>
</protein>
<sequence length="98" mass="10595">MASDDPEQPVAIPITGELDLHTFRPAEIASLLDDYFAECRRRGIFRVRVVHGKGTGTLRTTVHAHLRRSPGVAGFAHGDENSGGWGATIVTLKPDNSC</sequence>